<dbReference type="AlphaFoldDB" id="A0A212J0U6"/>
<accession>A0A212J0U6</accession>
<feature type="signal peptide" evidence="3">
    <location>
        <begin position="1"/>
        <end position="21"/>
    </location>
</feature>
<dbReference type="Gene3D" id="2.60.40.2500">
    <property type="match status" value="1"/>
</dbReference>
<proteinExistence type="inferred from homology"/>
<evidence type="ECO:0000256" key="3">
    <source>
        <dbReference type="SAM" id="SignalP"/>
    </source>
</evidence>
<organism evidence="4">
    <name type="scientific">uncultured delta proteobacterium</name>
    <dbReference type="NCBI Taxonomy" id="34034"/>
    <lineage>
        <taxon>Bacteria</taxon>
        <taxon>Deltaproteobacteria</taxon>
        <taxon>environmental samples</taxon>
    </lineage>
</organism>
<evidence type="ECO:0000256" key="1">
    <source>
        <dbReference type="ARBA" id="ARBA00006135"/>
    </source>
</evidence>
<evidence type="ECO:0000313" key="4">
    <source>
        <dbReference type="EMBL" id="SBV93088.1"/>
    </source>
</evidence>
<keyword evidence="2 3" id="KW-0732">Signal</keyword>
<dbReference type="InterPro" id="IPR033645">
    <property type="entry name" value="VirB9/CagX/TrbG_C"/>
</dbReference>
<name>A0A212J0U6_9DELT</name>
<sequence length="304" mass="33503">MKFIYSVFTFCLLLCAAPAMAAVPAGYPPAHGGLENPPPPIDYISPDAVKLTPQEKKALDLSGQWSRRNVDPVLAAGGKVIYVHGASEPTVIASPYQVCDLELEQGETVNEFVVGDPARWFVEAGVSGSGGSATVHLFIKAVDAGLQTSLVVTTDRRTYHVKLVSKRSGHTPYIAFAYNDAIKRRVNQDRAEADKNRHWDSTVIEGQTRELANLNFAYDVKGKRVSWRPERVYDDKRKCYIQLPKDAGVTPVLLVRKGSKDMIVNYRIQDGTIIVDGVFDKYTLVLGVGGDQEKVEIIRKGVKQ</sequence>
<dbReference type="EMBL" id="FLUQ01000001">
    <property type="protein sequence ID" value="SBV93088.1"/>
    <property type="molecule type" value="Genomic_DNA"/>
</dbReference>
<dbReference type="Pfam" id="PF03524">
    <property type="entry name" value="CagX"/>
    <property type="match status" value="1"/>
</dbReference>
<comment type="similarity">
    <text evidence="1">Belongs to the TrbG/VirB9 family.</text>
</comment>
<dbReference type="CDD" id="cd06911">
    <property type="entry name" value="VirB9_CagX_TrbG"/>
    <property type="match status" value="1"/>
</dbReference>
<dbReference type="InterPro" id="IPR010258">
    <property type="entry name" value="Conjugal_tfr_TrbG/VirB9/CagX"/>
</dbReference>
<evidence type="ECO:0000256" key="2">
    <source>
        <dbReference type="ARBA" id="ARBA00022729"/>
    </source>
</evidence>
<reference evidence="4" key="1">
    <citation type="submission" date="2016-04" db="EMBL/GenBank/DDBJ databases">
        <authorList>
            <person name="Evans L.H."/>
            <person name="Alamgir A."/>
            <person name="Owens N."/>
            <person name="Weber N.D."/>
            <person name="Virtaneva K."/>
            <person name="Barbian K."/>
            <person name="Babar A."/>
            <person name="Rosenke K."/>
        </authorList>
    </citation>
    <scope>NUCLEOTIDE SEQUENCE</scope>
    <source>
        <strain evidence="4">86</strain>
    </source>
</reference>
<gene>
    <name evidence="4" type="ORF">KL86DPRO_10472</name>
</gene>
<feature type="chain" id="PRO_5012962277" evidence="3">
    <location>
        <begin position="22"/>
        <end position="304"/>
    </location>
</feature>
<dbReference type="InterPro" id="IPR014142">
    <property type="entry name" value="TrbG_Ti"/>
</dbReference>
<dbReference type="NCBIfam" id="TIGR02775">
    <property type="entry name" value="TrbG_Ti"/>
    <property type="match status" value="1"/>
</dbReference>
<dbReference type="InterPro" id="IPR038161">
    <property type="entry name" value="VirB9/CagX/TrbG_C_sf"/>
</dbReference>
<protein>
    <submittedName>
        <fullName evidence="4">Conjugal transfer protein TrbG</fullName>
    </submittedName>
</protein>